<gene>
    <name evidence="1" type="ORF">PGIGA_G00054600</name>
</gene>
<reference evidence="1 2" key="1">
    <citation type="journal article" date="2022" name="bioRxiv">
        <title>An ancient truncated duplication of the anti-Mullerian hormone receptor type 2 gene is a potential conserved master sex determinant in the Pangasiidae catfish family.</title>
        <authorList>
            <person name="Wen M."/>
            <person name="Pan Q."/>
            <person name="Jouanno E."/>
            <person name="Montfort J."/>
            <person name="Zahm M."/>
            <person name="Cabau C."/>
            <person name="Klopp C."/>
            <person name="Iampietro C."/>
            <person name="Roques C."/>
            <person name="Bouchez O."/>
            <person name="Castinel A."/>
            <person name="Donnadieu C."/>
            <person name="Parrinello H."/>
            <person name="Poncet C."/>
            <person name="Belmonte E."/>
            <person name="Gautier V."/>
            <person name="Avarre J.-C."/>
            <person name="Dugue R."/>
            <person name="Gustiano R."/>
            <person name="Ha T.T.T."/>
            <person name="Campet M."/>
            <person name="Sriphairoj K."/>
            <person name="Ribolli J."/>
            <person name="de Almeida F.L."/>
            <person name="Desvignes T."/>
            <person name="Postlethwait J.H."/>
            <person name="Bucao C.F."/>
            <person name="Robinson-Rechavi M."/>
            <person name="Bobe J."/>
            <person name="Herpin A."/>
            <person name="Guiguen Y."/>
        </authorList>
    </citation>
    <scope>NUCLEOTIDE SEQUENCE [LARGE SCALE GENOMIC DNA]</scope>
    <source>
        <strain evidence="1">YG-Dec2019</strain>
    </source>
</reference>
<evidence type="ECO:0000313" key="2">
    <source>
        <dbReference type="Proteomes" id="UP000829447"/>
    </source>
</evidence>
<keyword evidence="2" id="KW-1185">Reference proteome</keyword>
<accession>A0ACC5X4B8</accession>
<name>A0ACC5X4B8_PANGG</name>
<protein>
    <submittedName>
        <fullName evidence="1">Uncharacterized protein</fullName>
    </submittedName>
</protein>
<organism evidence="1 2">
    <name type="scientific">Pangasianodon gigas</name>
    <name type="common">Mekong giant catfish</name>
    <name type="synonym">Pangasius gigas</name>
    <dbReference type="NCBI Taxonomy" id="30993"/>
    <lineage>
        <taxon>Eukaryota</taxon>
        <taxon>Metazoa</taxon>
        <taxon>Chordata</taxon>
        <taxon>Craniata</taxon>
        <taxon>Vertebrata</taxon>
        <taxon>Euteleostomi</taxon>
        <taxon>Actinopterygii</taxon>
        <taxon>Neopterygii</taxon>
        <taxon>Teleostei</taxon>
        <taxon>Ostariophysi</taxon>
        <taxon>Siluriformes</taxon>
        <taxon>Pangasiidae</taxon>
        <taxon>Pangasianodon</taxon>
    </lineage>
</organism>
<evidence type="ECO:0000313" key="1">
    <source>
        <dbReference type="EMBL" id="MCI4385776.1"/>
    </source>
</evidence>
<dbReference type="EMBL" id="CM040467">
    <property type="protein sequence ID" value="MCI4385776.1"/>
    <property type="molecule type" value="Genomic_DNA"/>
</dbReference>
<comment type="caution">
    <text evidence="1">The sequence shown here is derived from an EMBL/GenBank/DDBJ whole genome shotgun (WGS) entry which is preliminary data.</text>
</comment>
<sequence length="4236" mass="459246">MAHSCRWRFPARPGGSSNSGTGRKAGRIRVTASLRNGAGTHSAASGLGPGFDAALQVSTAIGNNLQKFRDVLGESSGSSSGEEDAFEGFDTVIENGRVHSPGWTSTAKLSHEKKPRGRPPRCSTVQKLATRVEPHPLSVITTPPTEKVKRPPGRPPGSGEKRRGRPPASSNQRTWLQCGQALPSDSRDAGLEHSCSSALRKDIVEDDKERKAAKRTPLGSVQQQESEGKLAKVGRDSKVTKLKRMRDVKVKPLKSGLLKGVSVPSVLRRKRGRPPSAERRKAEIAAASLALELSPSESGTAKHKTFSVRLEEDMDPRSTQHLKLRASHSADERTTPDSPGSESVVNPTTPPKLGSRLGLRQSPRHIKPVRTVPPSKRTDATIAKQLLQRAKKGARKKKLEAVGTQGAAAIESGIRRRTRTQLKNIRQFIMPVVSTVSLRIIKTPKRFIEDEFGAPPPHMKIARLDSTVPASVTHPSATSSTLVSTAPSTTGAVAISGAGPPVDTFPPPPPPAPPASATVATGSLLSNNSCNSNGRFSSSAASCGSSAVSQHSFQLSSGESSRSSSPSLDDSSCDSQISDGTQVLSEEPDHSPSSQGEREASLHHSPRPLSPPSEPETEHMELMEPNRRGRRGQGLKRGNFVSRGRSNLISNRKRAIISPATGVMMSSSQAGSQQASSTASSSSSPPPPPLLTPPQPPQSASSSVSAISEHHPHSPWIMPHPIAPFLPTPPIIPGSHDKRRAILREPTFRWTSLSRIEQQYFSSAKYAKEGLIRKPIFDNFRPPPLTAEDVGLMPPGPGGGGVAPGGFPAAGSTSGAGTRLFSPLHHHHHQHPSSRFEPPLHKRSPLLRAPRFTPSAAHSRIFESVTLPSSSGSSPSSQSPLQATPPSNRLPRRRKKRTFGHSRIQSRSPSHSMTTRSSQSGAQAGKSSAELSALTSSVPTSVTGNSSPLPGIAVSPVAPSALPQAPFNTFSSSSLGPISHRASDVRRVDVGLGGGGSSASSSSQLFPRFASSPQGSSGGTGKIGRERSVSASRDTLSKEKDRETERSRDRGKENKKEAKKDWERRGKSLASDGPTNSTASLFAVDGKDVEETFSQKKTPGQKKSVSVDSGAETQSVDTNVIQPARALLSKGRVSKKGRLPEKGMEADEIEKNKERSSAPVPHIHSRKLPSTPSLGSMLALAEKQPATDRRVAGLLKKAKAQLFNIEKSKSLKPVDQPKVQGQESDSSEASVRGPRIKHVCRRAAVALGRNRAVFPDDMPTLSALPWEEREKILSSMGNDDKSSVAGSEEAEPSSPPLKPVTRHKTVQEATPRKGRRSRRCGQCPGCQVPEDCGHCANCLDKPKFGGRNIKKQCCKERKCQNLQWMPSKMFLQKQAKGKKDKKKNKVPEKKEAHHSVKSQCPEVSLKPTPAPSKDDPPVKKSDTPPPIQEEDKQKQQPPSPPPPTSSPNGEPPLLPSPEDPRPPLAFPSSAYKKDRKLSSPLSRSPHTTASSQPPESSQEIMQQQTQTPAKKDGPTKSPPNEPKKKLQQHAQPSSVVSSASEAKQIKKQAVHCGTPPKPKPKEKERQMVTKPDRSTLNFLSTPSIGGTAKQKAPSDGVHRIRVDFKEDFDIEKVWEMGGLSILTSVPITPQVVCFLCASSGNVEFVFCQVCCEPFHIFCLGETERPLNEEWENWCCRRCRFCHVCGRQHQKTKELLECDKCRNSFHPECLGPNHPTRPTKKRIWVCTKCVRCKSCGATKPGKTWDAQWSHDFSLCHDCAKRFAKGNFCPLCNKCYDDDYENKMMQCGKCDHWVHAKCENLTDEMYELLSRLPKNVAYTCVNCTEHHPPKWRTALEKDIQNSMRQVLTALLNSRTSTHLLHYRQAVMKPPELNPETEESLPSRRSPEGPDPPLLTEVSLPTDSPLDLESVEKKMNSGHYRSVLDFSDDIVRIVQTAINLEGGQPESRKANSMVKSFFIRQMERVFPWFKVKESKYWEAHKVSYNSGLLPNAVLPPSLDHNYAQWQEREEMACAEHHLSTKIIPAPCSKAPGEPDFPIVPPPPPPQLTNDLSQEDSPELPPPSGISDNRQCVLCLNYGDEKTNECGRLLYIGQNEWAHVNCALWSAEVFEDDDGSLKNVHMAVSRGRQLHCENCQKPGATVGCCLTSCSSNYHFMCARQCHCVFLEDKKVYCQRHRDLIKGEVLSDTGFEVTRRILVDFEGISLRRKFLHGLEPDNVHMMIGSMTIDCLGMLTELSDCERKLFPIGYQCSRVYWSTLDARKRCVYTCRILACRPLVTDSISNSTVTQENNCTIAHSPPPVSEVDPSLLPDSVSVDHNILPVMPKPRVYFRNRHPSYPPCHRSSSSRQLPSPGAVSSAHEIVTVGDPLLSSSLPSIGSRRHSTSSLSHQQPRQRLSSGPQGSNLSNQSQPVSPSPASTSQDHGGGDSVKGKVSSDEKPQCRETTTVKTIAQYRPVYGVTERLGVGRDAAKKPHEGERFKTAPSAVLASPPLGTAVLTGHQRGSDSMRIEKGKQVTKDTDLPAGATLLTCNPLATDSKDNDVPGKEAVITAVPESKDIRKTGSPQALHHKTGGRKSHDCVSGPSPAAALKPLWSPGVITGEEDIKRGTQASPSVVASHVTSSTKEKPSKVKLTEGKDVSKERKEVPQNSKAQILNSNSSSSKGSNIKTQAQVSSSRNNTNKGTAVISNKTSGSVEITKSHNQRGERQLKSKERFSMEKKHSSAVEAIQSVPCSERSSGPPHVQSKSREESIPVEKHCTERLSLVSQKMDPNGTKAVSTCSNTNTSTSTSPGSHASQRKSSHAMLFSPFASSESSESDSHTPPEEQNVDHHCAEDDGDGADHHLEDESSPEKHHEEDSDGSTKRRYPRRSARARSNMFFGLTPFYGVRSYGEEDIPFYSSGDIPIRKRSGGSKRSAEGQVDGADDMSTSSSADSGEDEEGFGPNKDSYYYNFTRTIINPSSSFPSIEGLDQCLGRRSQLHRFMRDGAKETDDESDEITAATKSLECQQIGQLDGVDDDSESDASVNTSSTTTATTSSTHKNSTKKRGRESRAEKLNADSWKEAENTTSDGSTHSRDVRKNQKDNCLQLGSVKSQGQDPLENQLSLSADLLKSDSDNNNSDDCNILPSDIMEFVLNTPSMQSLGQQPEANSTEPFSLDEGYGVDVNRRKTILFHDFTQPLASTEPVESGVSTSIPVEEPYGLPLELPSDLSVLTTRSPSVNNQNHGSLISESSERSMLALATEESGVDKGGDKQRAGSAGSSESPRDDGGDSQATEGDMTPDHFISTRIDGDHISSHAINQVTEAGNPDLTRTSGTPGLPSSPTVASQGQKFIPSATVSTGHSQIVSPTVQSTHSPLKTGPEKLIVLNQHLRPLYVLQTLPNGVTQKIQIAPSVSATGVMNSNAPVLTGLSAGISPSQSIFPAVTKGLVPVPHHPQLHAFTSTTQTGFQSIIPSTTSGLFIGVPSHDPQIIASEAGHRHDLAPSVAMVSSASSISPTPTVLATGHGKKRPISRLQPRKNKKLARSRSQPTLAPSEVGPNMTLINLSSPQIATGIPAQPGLVELGTITAAAATSHRKMPNIIKRSKSGVVYFEPALLPQPMPISTAAQAGIIGHDSSAHLLPCTVAGLNPNQSLLNVVSMPPTAPGNLLGANSVSLSTPGLISSEITGPISNLVFKASPHNLGLPEQQMVLQSGTPMVSQIASPAQTSIASSICVLPPNQISMSPSQLQDKEGNVSKEGNLQNPVTKLVAEKTIDPSTNTSGQVALVPSHITQDLNKGHTVGVPTQSSQTSPISQATSQQQALKSPTAKASTGIGKVKQKSKRTLPVVANTGGKKHKAGPSEALAESQGGPVSANQSSLQRGKEQMALELTNMAKPNEKGSRKSNSRKGELSSLNQKAVESHDEKLRTAKFQNADRAPNALLVATPDQKDSGLNSTSDYKPKKGLLFEICSDDGFKVCCESIEEAWKSLTDKVQEARSNAKLKELSFDGVNGLRMLGVVHDAVVFLLEQLYGARYCRNYRFRFHKPEDVDEPPLNPHGSARAEVHHRRSVLDMFNFLASKYRQPPEYNPQEEDEEEQFKSARRGISTDVPLAARFRHLKKTSRDSVGVYRSAIHGRGLFCKRNIDAGEMVIEYSGNVIRSVLTDKREKYYDAKGIGCYMFRIDDYEVVDATMHGNSARFINHSCEPNCYSRVVNIDGQKHIVIFALRKIYRGEELTYDYKFPIEEPGNKLPCNCGAKKCRKFLN</sequence>
<proteinExistence type="predicted"/>
<dbReference type="Proteomes" id="UP000829447">
    <property type="component" value="Linkage Group LG14"/>
</dbReference>